<dbReference type="EMBL" id="AGDV01000020">
    <property type="protein sequence ID" value="EMB31610.1"/>
    <property type="molecule type" value="Genomic_DNA"/>
</dbReference>
<dbReference type="PATRIC" id="fig|999432.5.peg.2066"/>
<proteinExistence type="predicted"/>
<evidence type="ECO:0008006" key="2">
    <source>
        <dbReference type="Google" id="ProtNLM"/>
    </source>
</evidence>
<dbReference type="HOGENOM" id="CLU_125900_0_0_12"/>
<dbReference type="Proteomes" id="UP000011705">
    <property type="component" value="Chromosome"/>
</dbReference>
<comment type="caution">
    <text evidence="1">The sequence shown here is derived from an EMBL/GenBank/DDBJ whole genome shotgun (WGS) entry which is preliminary data.</text>
</comment>
<reference evidence="1" key="1">
    <citation type="submission" date="2012-01" db="EMBL/GenBank/DDBJ databases">
        <title>The Genome Sequence of Treponema denticola H-22.</title>
        <authorList>
            <consortium name="The Broad Institute Genome Sequencing Platform"/>
            <person name="Earl A."/>
            <person name="Ward D."/>
            <person name="Feldgarden M."/>
            <person name="Gevers D."/>
            <person name="Blanton J.M."/>
            <person name="Fenno C.J."/>
            <person name="Baranova O.V."/>
            <person name="Mathney J."/>
            <person name="Dewhirst F.E."/>
            <person name="Izard J."/>
            <person name="Young S.K."/>
            <person name="Zeng Q."/>
            <person name="Gargeya S."/>
            <person name="Fitzgerald M."/>
            <person name="Haas B."/>
            <person name="Abouelleil A."/>
            <person name="Alvarado L."/>
            <person name="Arachchi H.M."/>
            <person name="Berlin A."/>
            <person name="Chapman S.B."/>
            <person name="Gearin G."/>
            <person name="Goldberg J."/>
            <person name="Griggs A."/>
            <person name="Gujja S."/>
            <person name="Hansen M."/>
            <person name="Heiman D."/>
            <person name="Howarth C."/>
            <person name="Larimer J."/>
            <person name="Lui A."/>
            <person name="MacDonald P.J.P."/>
            <person name="McCowen C."/>
            <person name="Montmayeur A."/>
            <person name="Murphy C."/>
            <person name="Neiman D."/>
            <person name="Pearson M."/>
            <person name="Priest M."/>
            <person name="Roberts A."/>
            <person name="Saif S."/>
            <person name="Shea T."/>
            <person name="Sisk P."/>
            <person name="Stolte C."/>
            <person name="Sykes S."/>
            <person name="Wortman J."/>
            <person name="Nusbaum C."/>
            <person name="Birren B."/>
        </authorList>
    </citation>
    <scope>NUCLEOTIDE SEQUENCE [LARGE SCALE GENOMIC DNA]</scope>
    <source>
        <strain evidence="1">H-22</strain>
    </source>
</reference>
<dbReference type="RefSeq" id="WP_002685343.1">
    <property type="nucleotide sequence ID" value="NZ_CM001795.1"/>
</dbReference>
<protein>
    <recommendedName>
        <fullName evidence="2">DUF2262 domain-containing protein</fullName>
    </recommendedName>
</protein>
<dbReference type="SUPFAM" id="SSF47616">
    <property type="entry name" value="GST C-terminal domain-like"/>
    <property type="match status" value="1"/>
</dbReference>
<accession>A0A0E2E2M6</accession>
<dbReference type="InterPro" id="IPR036282">
    <property type="entry name" value="Glutathione-S-Trfase_C_sf"/>
</dbReference>
<evidence type="ECO:0000313" key="1">
    <source>
        <dbReference type="EMBL" id="EMB31610.1"/>
    </source>
</evidence>
<gene>
    <name evidence="1" type="ORF">HMPREF9726_01990</name>
</gene>
<sequence>MKNKIIINDKIFIFNEHGGCYEGCCKIWGNEVQTVIEVKDELADILSPILSRLEWLNVNREKILDAFLKENSYFVDTINEMIDNKEFEADSHITLADFSASLFILYLNFELDTNGVTCSFDLDAKPDYLLGHLAFMTMDKEYNIKNDGING</sequence>
<name>A0A0E2E2M6_TREDN</name>
<dbReference type="AlphaFoldDB" id="A0A0E2E2M6"/>
<organism evidence="1">
    <name type="scientific">Treponema denticola H-22</name>
    <dbReference type="NCBI Taxonomy" id="999432"/>
    <lineage>
        <taxon>Bacteria</taxon>
        <taxon>Pseudomonadati</taxon>
        <taxon>Spirochaetota</taxon>
        <taxon>Spirochaetia</taxon>
        <taxon>Spirochaetales</taxon>
        <taxon>Treponemataceae</taxon>
        <taxon>Treponema</taxon>
    </lineage>
</organism>